<protein>
    <submittedName>
        <fullName evidence="1">Uncharacterized protein</fullName>
    </submittedName>
</protein>
<reference evidence="1" key="1">
    <citation type="submission" date="2018-06" db="EMBL/GenBank/DDBJ databases">
        <authorList>
            <person name="Zhirakovskaya E."/>
        </authorList>
    </citation>
    <scope>NUCLEOTIDE SEQUENCE</scope>
</reference>
<organism evidence="1">
    <name type="scientific">hydrothermal vent metagenome</name>
    <dbReference type="NCBI Taxonomy" id="652676"/>
    <lineage>
        <taxon>unclassified sequences</taxon>
        <taxon>metagenomes</taxon>
        <taxon>ecological metagenomes</taxon>
    </lineage>
</organism>
<gene>
    <name evidence="1" type="ORF">MNBD_GAMMA03-1418</name>
</gene>
<evidence type="ECO:0000313" key="1">
    <source>
        <dbReference type="EMBL" id="VAW47695.1"/>
    </source>
</evidence>
<accession>A0A3B0VVN4</accession>
<dbReference type="AlphaFoldDB" id="A0A3B0VVN4"/>
<name>A0A3B0VVN4_9ZZZZ</name>
<dbReference type="EMBL" id="UOFC01000162">
    <property type="protein sequence ID" value="VAW47695.1"/>
    <property type="molecule type" value="Genomic_DNA"/>
</dbReference>
<sequence>MNKQSRLGIKQIPLIVSSDVIECLFGKFKHIIERSPIADMNKMALMIPALCGSHTQDNLLKAMLETKHKDIAIWEQTNISYTLRKKRQNFRNAADKTSTKNRDVFNLI</sequence>
<proteinExistence type="predicted"/>